<dbReference type="Pfam" id="PF01636">
    <property type="entry name" value="APH"/>
    <property type="match status" value="1"/>
</dbReference>
<dbReference type="InterPro" id="IPR051035">
    <property type="entry name" value="Mito_inheritance_9"/>
</dbReference>
<dbReference type="Gene3D" id="3.30.200.20">
    <property type="entry name" value="Phosphorylase Kinase, domain 1"/>
    <property type="match status" value="1"/>
</dbReference>
<gene>
    <name evidence="2" type="ORF">MGYG_04042</name>
</gene>
<dbReference type="VEuPathDB" id="FungiDB:MGYG_04042"/>
<dbReference type="InterPro" id="IPR002575">
    <property type="entry name" value="Aminoglycoside_PTrfase"/>
</dbReference>
<name>E4UUS2_ARTGP</name>
<dbReference type="EMBL" id="DS989824">
    <property type="protein sequence ID" value="EFR01039.1"/>
    <property type="molecule type" value="Genomic_DNA"/>
</dbReference>
<dbReference type="Gene3D" id="3.90.1200.10">
    <property type="match status" value="1"/>
</dbReference>
<dbReference type="OrthoDB" id="10003767at2759"/>
<evidence type="ECO:0000259" key="1">
    <source>
        <dbReference type="Pfam" id="PF01636"/>
    </source>
</evidence>
<dbReference type="AlphaFoldDB" id="E4UUS2"/>
<keyword evidence="2" id="KW-0723">Serine/threonine-protein kinase</keyword>
<dbReference type="Proteomes" id="UP000002669">
    <property type="component" value="Unassembled WGS sequence"/>
</dbReference>
<dbReference type="InterPro" id="IPR011009">
    <property type="entry name" value="Kinase-like_dom_sf"/>
</dbReference>
<dbReference type="RefSeq" id="XP_003173869.1">
    <property type="nucleotide sequence ID" value="XM_003173821.1"/>
</dbReference>
<dbReference type="PANTHER" id="PTHR36091:SF2">
    <property type="entry name" value="AMINOGLYCOSIDE PHOSPHOTRANSFERASE DOMAIN-CONTAINING PROTEIN"/>
    <property type="match status" value="1"/>
</dbReference>
<protein>
    <submittedName>
        <fullName evidence="2">Serine/threonine protein kinase</fullName>
    </submittedName>
</protein>
<dbReference type="PANTHER" id="PTHR36091">
    <property type="entry name" value="ALTERED INHERITANCE OF MITOCHONDRIA PROTEIN 9, MITOCHONDRIAL"/>
    <property type="match status" value="1"/>
</dbReference>
<sequence>MRFLMNLRRSSILIRRRLSFCWVQRSKAQFSSTAELTSVHDVNHSFYNYTSGRWLYNEGKRFHERHLFFDVDKLLDIIAKSVNQSSQNVVRLAKIAEGGSYRVFEATFKNGQEVIARLPYPSTLPHTYGVASEVATIEYLRLQGIPIPKVLAWNSSSNPLGAEYVVMEKAKGGELETAWYSIGFDERKTVVKKLVAIESHLFKIKLPAFGSLYHTDSLPHGTDMVVLPDNNAFCVGPSVELLWWYHKREELKTNRGPWKSPAELLKSIGLREIQWLRLFGEPRYPREALYRELYDNKKVNPEVQIRNLEDFLSVAPYIIPSQEFLNEPTIRHPDLSPNNIFMTETGEISSIIDWERTSILPLFIQAKIPKHFQNYGDEDSENFNYPELRKDFDSLADDEKELEQEIYRKRQTHYYYLGFTSRYNENHFRAMASYSGVMRSRPYDVANRPWEGDSTTLKATLINMASYWPGIASADMKDTQYPLQYSPEEAKKCLDIDAEQKTANSQMQNIRDAVGINVDGWVPNEMYEEATERMANIKAHMLEISETEEDREDLLQNWPFQDHEEID</sequence>
<accession>E4UUS2</accession>
<proteinExistence type="predicted"/>
<dbReference type="STRING" id="535722.E4UUS2"/>
<evidence type="ECO:0000313" key="2">
    <source>
        <dbReference type="EMBL" id="EFR01039.1"/>
    </source>
</evidence>
<organism evidence="3">
    <name type="scientific">Arthroderma gypseum (strain ATCC MYA-4604 / CBS 118893)</name>
    <name type="common">Microsporum gypseum</name>
    <dbReference type="NCBI Taxonomy" id="535722"/>
    <lineage>
        <taxon>Eukaryota</taxon>
        <taxon>Fungi</taxon>
        <taxon>Dikarya</taxon>
        <taxon>Ascomycota</taxon>
        <taxon>Pezizomycotina</taxon>
        <taxon>Eurotiomycetes</taxon>
        <taxon>Eurotiomycetidae</taxon>
        <taxon>Onygenales</taxon>
        <taxon>Arthrodermataceae</taxon>
        <taxon>Nannizzia</taxon>
    </lineage>
</organism>
<dbReference type="GO" id="GO:0005739">
    <property type="term" value="C:mitochondrion"/>
    <property type="evidence" value="ECO:0007669"/>
    <property type="project" value="TreeGrafter"/>
</dbReference>
<dbReference type="InParanoid" id="E4UUS2"/>
<evidence type="ECO:0000313" key="3">
    <source>
        <dbReference type="Proteomes" id="UP000002669"/>
    </source>
</evidence>
<dbReference type="GO" id="GO:0004674">
    <property type="term" value="F:protein serine/threonine kinase activity"/>
    <property type="evidence" value="ECO:0007669"/>
    <property type="project" value="UniProtKB-KW"/>
</dbReference>
<dbReference type="SUPFAM" id="SSF56112">
    <property type="entry name" value="Protein kinase-like (PK-like)"/>
    <property type="match status" value="1"/>
</dbReference>
<keyword evidence="2" id="KW-0808">Transferase</keyword>
<reference evidence="3" key="1">
    <citation type="journal article" date="2012" name="MBio">
        <title>Comparative genome analysis of Trichophyton rubrum and related dermatophytes reveals candidate genes involved in infection.</title>
        <authorList>
            <person name="Martinez D.A."/>
            <person name="Oliver B.G."/>
            <person name="Graeser Y."/>
            <person name="Goldberg J.M."/>
            <person name="Li W."/>
            <person name="Martinez-Rossi N.M."/>
            <person name="Monod M."/>
            <person name="Shelest E."/>
            <person name="Barton R.C."/>
            <person name="Birch E."/>
            <person name="Brakhage A.A."/>
            <person name="Chen Z."/>
            <person name="Gurr S.J."/>
            <person name="Heiman D."/>
            <person name="Heitman J."/>
            <person name="Kosti I."/>
            <person name="Rossi A."/>
            <person name="Saif S."/>
            <person name="Samalova M."/>
            <person name="Saunders C.W."/>
            <person name="Shea T."/>
            <person name="Summerbell R.C."/>
            <person name="Xu J."/>
            <person name="Young S."/>
            <person name="Zeng Q."/>
            <person name="Birren B.W."/>
            <person name="Cuomo C.A."/>
            <person name="White T.C."/>
        </authorList>
    </citation>
    <scope>NUCLEOTIDE SEQUENCE [LARGE SCALE GENOMIC DNA]</scope>
    <source>
        <strain evidence="3">ATCC MYA-4604 / CBS 118893</strain>
    </source>
</reference>
<dbReference type="eggNOG" id="ENOG502SHAC">
    <property type="taxonomic scope" value="Eukaryota"/>
</dbReference>
<dbReference type="HOGENOM" id="CLU_019189_9_1_1"/>
<dbReference type="GeneID" id="10029153"/>
<feature type="domain" description="Aminoglycoside phosphotransferase" evidence="1">
    <location>
        <begin position="94"/>
        <end position="359"/>
    </location>
</feature>
<dbReference type="FunCoup" id="E4UUS2">
    <property type="interactions" value="15"/>
</dbReference>
<keyword evidence="2" id="KW-0418">Kinase</keyword>
<dbReference type="OMA" id="YPREALY"/>
<keyword evidence="3" id="KW-1185">Reference proteome</keyword>